<dbReference type="Pfam" id="PF08241">
    <property type="entry name" value="Methyltransf_11"/>
    <property type="match status" value="1"/>
</dbReference>
<feature type="domain" description="Methyltransferase type 11" evidence="1">
    <location>
        <begin position="44"/>
        <end position="136"/>
    </location>
</feature>
<accession>A0AAP4D6N6</accession>
<keyword evidence="2" id="KW-0489">Methyltransferase</keyword>
<dbReference type="Gene3D" id="3.40.50.150">
    <property type="entry name" value="Vaccinia Virus protein VP39"/>
    <property type="match status" value="1"/>
</dbReference>
<sequence>MGAERSPDLWSSGERYEAYVGRWSRLVAAEFLSWLAAPPGLAWLDVGCGTGALSGAVARSCVPGRLAGVDPSAGFLALAREQVPTAELHEGDAQALPFPDASFDRVVSGLVLNFVPDPARAVAGMARVLRPGGEAALYVWDYAGRMELMRRFWDAAGALDPAASALDEGRRSPICQPNRLHALLEGEGGLREIETRAIDVPTVFRDFDDYWSPFLGGQGPAPAYCVRLGESAREQLRERLRASLPAEPDGSIRLVARAWAVRGRKV</sequence>
<dbReference type="SUPFAM" id="SSF53335">
    <property type="entry name" value="S-adenosyl-L-methionine-dependent methyltransferases"/>
    <property type="match status" value="1"/>
</dbReference>
<name>A0AAP4D6N6_9PROT</name>
<dbReference type="InterPro" id="IPR050508">
    <property type="entry name" value="Methyltransf_Superfamily"/>
</dbReference>
<organism evidence="2 3">
    <name type="scientific">Marinimicrococcus flavescens</name>
    <dbReference type="NCBI Taxonomy" id="3031815"/>
    <lineage>
        <taxon>Bacteria</taxon>
        <taxon>Pseudomonadati</taxon>
        <taxon>Pseudomonadota</taxon>
        <taxon>Alphaproteobacteria</taxon>
        <taxon>Geminicoccales</taxon>
        <taxon>Geminicoccaceae</taxon>
        <taxon>Marinimicrococcus</taxon>
    </lineage>
</organism>
<dbReference type="Proteomes" id="UP001301140">
    <property type="component" value="Unassembled WGS sequence"/>
</dbReference>
<comment type="caution">
    <text evidence="2">The sequence shown here is derived from an EMBL/GenBank/DDBJ whole genome shotgun (WGS) entry which is preliminary data.</text>
</comment>
<dbReference type="RefSeq" id="WP_327789848.1">
    <property type="nucleotide sequence ID" value="NZ_JARGEQ010000127.1"/>
</dbReference>
<dbReference type="PANTHER" id="PTHR42912">
    <property type="entry name" value="METHYLTRANSFERASE"/>
    <property type="match status" value="1"/>
</dbReference>
<protein>
    <submittedName>
        <fullName evidence="2">Methyltransferase domain-containing protein</fullName>
    </submittedName>
</protein>
<dbReference type="GO" id="GO:0008757">
    <property type="term" value="F:S-adenosylmethionine-dependent methyltransferase activity"/>
    <property type="evidence" value="ECO:0007669"/>
    <property type="project" value="InterPro"/>
</dbReference>
<dbReference type="EMBL" id="JARGEQ010000127">
    <property type="protein sequence ID" value="MDF1587425.1"/>
    <property type="molecule type" value="Genomic_DNA"/>
</dbReference>
<evidence type="ECO:0000259" key="1">
    <source>
        <dbReference type="Pfam" id="PF08241"/>
    </source>
</evidence>
<dbReference type="GO" id="GO:0032259">
    <property type="term" value="P:methylation"/>
    <property type="evidence" value="ECO:0007669"/>
    <property type="project" value="UniProtKB-KW"/>
</dbReference>
<dbReference type="InterPro" id="IPR029063">
    <property type="entry name" value="SAM-dependent_MTases_sf"/>
</dbReference>
<dbReference type="PANTHER" id="PTHR42912:SF93">
    <property type="entry name" value="N6-ADENOSINE-METHYLTRANSFERASE TMT1A"/>
    <property type="match status" value="1"/>
</dbReference>
<evidence type="ECO:0000313" key="2">
    <source>
        <dbReference type="EMBL" id="MDF1587425.1"/>
    </source>
</evidence>
<evidence type="ECO:0000313" key="3">
    <source>
        <dbReference type="Proteomes" id="UP001301140"/>
    </source>
</evidence>
<proteinExistence type="predicted"/>
<dbReference type="InterPro" id="IPR013216">
    <property type="entry name" value="Methyltransf_11"/>
</dbReference>
<keyword evidence="2" id="KW-0808">Transferase</keyword>
<dbReference type="AlphaFoldDB" id="A0AAP4D6N6"/>
<dbReference type="CDD" id="cd02440">
    <property type="entry name" value="AdoMet_MTases"/>
    <property type="match status" value="1"/>
</dbReference>
<gene>
    <name evidence="2" type="ORF">PZ740_13640</name>
</gene>
<reference evidence="2 3" key="1">
    <citation type="submission" date="2023-03" db="EMBL/GenBank/DDBJ databases">
        <title>YIM 152171 draft genome.</title>
        <authorList>
            <person name="Yang Z."/>
        </authorList>
    </citation>
    <scope>NUCLEOTIDE SEQUENCE [LARGE SCALE GENOMIC DNA]</scope>
    <source>
        <strain evidence="2 3">YIM 152171</strain>
    </source>
</reference>
<keyword evidence="3" id="KW-1185">Reference proteome</keyword>